<protein>
    <submittedName>
        <fullName evidence="1">Uncharacterized protein</fullName>
    </submittedName>
</protein>
<evidence type="ECO:0000313" key="1">
    <source>
        <dbReference type="EMBL" id="MCC5466527.1"/>
    </source>
</evidence>
<name>A0ABS8HUA9_9FIRM</name>
<organism evidence="1 2">
    <name type="scientific">Pelosinus baikalensis</name>
    <dbReference type="NCBI Taxonomy" id="2892015"/>
    <lineage>
        <taxon>Bacteria</taxon>
        <taxon>Bacillati</taxon>
        <taxon>Bacillota</taxon>
        <taxon>Negativicutes</taxon>
        <taxon>Selenomonadales</taxon>
        <taxon>Sporomusaceae</taxon>
        <taxon>Pelosinus</taxon>
    </lineage>
</organism>
<evidence type="ECO:0000313" key="2">
    <source>
        <dbReference type="Proteomes" id="UP001165492"/>
    </source>
</evidence>
<accession>A0ABS8HUA9</accession>
<dbReference type="Proteomes" id="UP001165492">
    <property type="component" value="Unassembled WGS sequence"/>
</dbReference>
<proteinExistence type="predicted"/>
<keyword evidence="2" id="KW-1185">Reference proteome</keyword>
<reference evidence="1" key="1">
    <citation type="submission" date="2021-11" db="EMBL/GenBank/DDBJ databases">
        <title>Description of a new species Pelosinus isolated from the bottom sediments of Lake Baikal.</title>
        <authorList>
            <person name="Zakharyuk A."/>
        </authorList>
    </citation>
    <scope>NUCLEOTIDE SEQUENCE</scope>
    <source>
        <strain evidence="1">Bkl1</strain>
    </source>
</reference>
<sequence>MVREAIIRIRYDEFSALLSSIKYDQEDVKPFLAQVNPSIRENHCINHAIASNLKFFRRPEIKRKINQLVEEPINRKKMTRQEYLLL</sequence>
<dbReference type="EMBL" id="JAJHJB010000019">
    <property type="protein sequence ID" value="MCC5466527.1"/>
    <property type="molecule type" value="Genomic_DNA"/>
</dbReference>
<gene>
    <name evidence="1" type="ORF">LMF89_14345</name>
</gene>
<comment type="caution">
    <text evidence="1">The sequence shown here is derived from an EMBL/GenBank/DDBJ whole genome shotgun (WGS) entry which is preliminary data.</text>
</comment>